<evidence type="ECO:0000313" key="2">
    <source>
        <dbReference type="EMBL" id="WYF44084.1"/>
    </source>
</evidence>
<sequence>MTASKELHERIDRLPSESLERIAAAVAKEEQVQRHLEALRAFQADWTPEEQAAWDEGTKRRPFRTVPLEEQG</sequence>
<protein>
    <submittedName>
        <fullName evidence="2">Uncharacterized protein</fullName>
    </submittedName>
</protein>
<gene>
    <name evidence="2" type="ORF">WDJ50_11790</name>
</gene>
<dbReference type="RefSeq" id="WP_291426667.1">
    <property type="nucleotide sequence ID" value="NZ_CP149782.1"/>
</dbReference>
<proteinExistence type="predicted"/>
<evidence type="ECO:0000256" key="1">
    <source>
        <dbReference type="SAM" id="MobiDB-lite"/>
    </source>
</evidence>
<dbReference type="AlphaFoldDB" id="A0AAU6Q1F8"/>
<organism evidence="2">
    <name type="scientific">Deinococcus sp. VB142</name>
    <dbReference type="NCBI Taxonomy" id="3112952"/>
    <lineage>
        <taxon>Bacteria</taxon>
        <taxon>Thermotogati</taxon>
        <taxon>Deinococcota</taxon>
        <taxon>Deinococci</taxon>
        <taxon>Deinococcales</taxon>
        <taxon>Deinococcaceae</taxon>
        <taxon>Deinococcus</taxon>
    </lineage>
</organism>
<accession>A0AAU6Q1F8</accession>
<name>A0AAU6Q1F8_9DEIO</name>
<feature type="region of interest" description="Disordered" evidence="1">
    <location>
        <begin position="50"/>
        <end position="72"/>
    </location>
</feature>
<dbReference type="EMBL" id="CP149782">
    <property type="protein sequence ID" value="WYF44084.1"/>
    <property type="molecule type" value="Genomic_DNA"/>
</dbReference>
<reference evidence="2" key="1">
    <citation type="submission" date="2024-03" db="EMBL/GenBank/DDBJ databases">
        <title>Deinococcus weizhi sp. nov., isolated from human skin.</title>
        <authorList>
            <person name="Wei Z."/>
            <person name="Tian F."/>
            <person name="Yang C."/>
            <person name="Xin L.T."/>
            <person name="Wen Z.J."/>
            <person name="Lan K.C."/>
            <person name="Yu L."/>
            <person name="Zhe W."/>
            <person name="Dan F.D."/>
            <person name="Jun W."/>
            <person name="Rui Z."/>
            <person name="Yong X.J."/>
            <person name="Ting Y."/>
            <person name="Wei X."/>
            <person name="Xu Z.G."/>
            <person name="Xin Z."/>
            <person name="Dong F.G."/>
            <person name="Ni X.M."/>
            <person name="Zheng M.G."/>
            <person name="Chun Y."/>
            <person name="Qian W.X."/>
        </authorList>
    </citation>
    <scope>NUCLEOTIDE SEQUENCE</scope>
    <source>
        <strain evidence="2">VB142</strain>
    </source>
</reference>